<evidence type="ECO:0000313" key="6">
    <source>
        <dbReference type="Proteomes" id="UP000552097"/>
    </source>
</evidence>
<dbReference type="EMBL" id="JACHMO010000001">
    <property type="protein sequence ID" value="MBB5806128.1"/>
    <property type="molecule type" value="Genomic_DNA"/>
</dbReference>
<accession>A0A7W9M3P3</accession>
<keyword evidence="2" id="KW-0285">Flavoprotein</keyword>
<protein>
    <submittedName>
        <fullName evidence="5">2-polyprenyl-6-methoxyphenol hydroxylase-like FAD-dependent oxidoreductase</fullName>
    </submittedName>
</protein>
<dbReference type="SUPFAM" id="SSF51905">
    <property type="entry name" value="FAD/NAD(P)-binding domain"/>
    <property type="match status" value="1"/>
</dbReference>
<dbReference type="InterPro" id="IPR036188">
    <property type="entry name" value="FAD/NAD-bd_sf"/>
</dbReference>
<dbReference type="InterPro" id="IPR002938">
    <property type="entry name" value="FAD-bd"/>
</dbReference>
<reference evidence="5 6" key="1">
    <citation type="submission" date="2020-08" db="EMBL/GenBank/DDBJ databases">
        <title>Sequencing the genomes of 1000 actinobacteria strains.</title>
        <authorList>
            <person name="Klenk H.-P."/>
        </authorList>
    </citation>
    <scope>NUCLEOTIDE SEQUENCE [LARGE SCALE GENOMIC DNA]</scope>
    <source>
        <strain evidence="5 6">DSM 45486</strain>
    </source>
</reference>
<dbReference type="Gene3D" id="3.50.50.60">
    <property type="entry name" value="FAD/NAD(P)-binding domain"/>
    <property type="match status" value="1"/>
</dbReference>
<name>A0A7W9M3P3_9PSEU</name>
<dbReference type="RefSeq" id="WP_246477895.1">
    <property type="nucleotide sequence ID" value="NZ_JACHMO010000001.1"/>
</dbReference>
<keyword evidence="3" id="KW-0274">FAD</keyword>
<dbReference type="GO" id="GO:0016709">
    <property type="term" value="F:oxidoreductase activity, acting on paired donors, with incorporation or reduction of molecular oxygen, NAD(P)H as one donor, and incorporation of one atom of oxygen"/>
    <property type="evidence" value="ECO:0007669"/>
    <property type="project" value="UniProtKB-ARBA"/>
</dbReference>
<dbReference type="PANTHER" id="PTHR43004:SF19">
    <property type="entry name" value="BINDING MONOOXYGENASE, PUTATIVE (JCVI)-RELATED"/>
    <property type="match status" value="1"/>
</dbReference>
<dbReference type="GO" id="GO:0071949">
    <property type="term" value="F:FAD binding"/>
    <property type="evidence" value="ECO:0007669"/>
    <property type="project" value="InterPro"/>
</dbReference>
<organism evidence="5 6">
    <name type="scientific">Saccharothrix ecbatanensis</name>
    <dbReference type="NCBI Taxonomy" id="1105145"/>
    <lineage>
        <taxon>Bacteria</taxon>
        <taxon>Bacillati</taxon>
        <taxon>Actinomycetota</taxon>
        <taxon>Actinomycetes</taxon>
        <taxon>Pseudonocardiales</taxon>
        <taxon>Pseudonocardiaceae</taxon>
        <taxon>Saccharothrix</taxon>
    </lineage>
</organism>
<evidence type="ECO:0000259" key="4">
    <source>
        <dbReference type="Pfam" id="PF01494"/>
    </source>
</evidence>
<keyword evidence="6" id="KW-1185">Reference proteome</keyword>
<dbReference type="Pfam" id="PF01494">
    <property type="entry name" value="FAD_binding_3"/>
    <property type="match status" value="1"/>
</dbReference>
<feature type="domain" description="FAD-binding" evidence="4">
    <location>
        <begin position="51"/>
        <end position="374"/>
    </location>
</feature>
<comment type="cofactor">
    <cofactor evidence="1">
        <name>FAD</name>
        <dbReference type="ChEBI" id="CHEBI:57692"/>
    </cofactor>
</comment>
<dbReference type="PANTHER" id="PTHR43004">
    <property type="entry name" value="TRK SYSTEM POTASSIUM UPTAKE PROTEIN"/>
    <property type="match status" value="1"/>
</dbReference>
<gene>
    <name evidence="5" type="ORF">F4560_005896</name>
</gene>
<proteinExistence type="predicted"/>
<dbReference type="AlphaFoldDB" id="A0A7W9M3P3"/>
<dbReference type="InterPro" id="IPR050641">
    <property type="entry name" value="RIFMO-like"/>
</dbReference>
<dbReference type="Proteomes" id="UP000552097">
    <property type="component" value="Unassembled WGS sequence"/>
</dbReference>
<sequence>MELGLKLGSELEPELRLGLPLERELEPGPRLVPGPGSGLGLGAGAELGVRPVLVVGAGPVGLIAALLLARAGVPTIVLEAAERRQAVGSRSICVHRDVLNILERVGVGQAVVDAGVTWYRGRTYFRDREVITVELPRVEGFPPFVNTPQTVVEGILHTKACLEPLIDLRYGWKVVGIQQTGHVILYTVCGILEGTHCIAADGAHSTVRDLLGVTFDGHSFADRFVIADIRVDLGHPEAERRFYFDPPWHPGRQVLVHPQPDGVHRIDWQVPEGFELTADHIRAITGDRPYEVLWQSTYRFHQRRAARFRVGNVLLAGDAAHVMSPFGARGLNSGVCDADNAAWKIALDRAGEAGPYLLESYHDERAAAADENLRVTGETMRFLVPQTEAERAHRRHVLEHGLTDQIDSGRLFETFPYRDSPLTTNGDGALRPHSHRYGPGFTVEADALIRPDGHTAAVALTGLGQAGFDRAGLDRAGLDRAGLDRAGLDRADVDRADVDRTSLDRTSLDQALRRAKGFTAAEAST</sequence>
<dbReference type="PRINTS" id="PR00420">
    <property type="entry name" value="RNGMNOXGNASE"/>
</dbReference>
<evidence type="ECO:0000256" key="2">
    <source>
        <dbReference type="ARBA" id="ARBA00022630"/>
    </source>
</evidence>
<evidence type="ECO:0000313" key="5">
    <source>
        <dbReference type="EMBL" id="MBB5806128.1"/>
    </source>
</evidence>
<dbReference type="Gene3D" id="3.30.70.2450">
    <property type="match status" value="1"/>
</dbReference>
<evidence type="ECO:0000256" key="1">
    <source>
        <dbReference type="ARBA" id="ARBA00001974"/>
    </source>
</evidence>
<comment type="caution">
    <text evidence="5">The sequence shown here is derived from an EMBL/GenBank/DDBJ whole genome shotgun (WGS) entry which is preliminary data.</text>
</comment>
<evidence type="ECO:0000256" key="3">
    <source>
        <dbReference type="ARBA" id="ARBA00022827"/>
    </source>
</evidence>